<dbReference type="SUPFAM" id="SSF46689">
    <property type="entry name" value="Homeodomain-like"/>
    <property type="match status" value="1"/>
</dbReference>
<dbReference type="Proteomes" id="UP000004095">
    <property type="component" value="Unassembled WGS sequence"/>
</dbReference>
<evidence type="ECO:0000313" key="6">
    <source>
        <dbReference type="Proteomes" id="UP000004095"/>
    </source>
</evidence>
<proteinExistence type="predicted"/>
<dbReference type="RefSeq" id="WP_002705873.1">
    <property type="nucleotide sequence ID" value="NZ_AAWS01000094.1"/>
</dbReference>
<comment type="caution">
    <text evidence="5">The sequence shown here is derived from an EMBL/GenBank/DDBJ whole genome shotgun (WGS) entry which is preliminary data.</text>
</comment>
<keyword evidence="1 2" id="KW-0238">DNA-binding</keyword>
<evidence type="ECO:0000256" key="1">
    <source>
        <dbReference type="ARBA" id="ARBA00023125"/>
    </source>
</evidence>
<feature type="coiled-coil region" evidence="3">
    <location>
        <begin position="55"/>
        <end position="111"/>
    </location>
</feature>
<dbReference type="InterPro" id="IPR036271">
    <property type="entry name" value="Tet_transcr_reg_TetR-rel_C_sf"/>
</dbReference>
<reference evidence="5 6" key="1">
    <citation type="submission" date="2007-01" db="EMBL/GenBank/DDBJ databases">
        <authorList>
            <person name="Haygood M."/>
            <person name="Podell S."/>
            <person name="Anderson C."/>
            <person name="Hopkinson B."/>
            <person name="Roe K."/>
            <person name="Barbeau K."/>
            <person name="Gaasterland T."/>
            <person name="Ferriera S."/>
            <person name="Johnson J."/>
            <person name="Kravitz S."/>
            <person name="Beeson K."/>
            <person name="Sutton G."/>
            <person name="Rogers Y.-H."/>
            <person name="Friedman R."/>
            <person name="Frazier M."/>
            <person name="Venter J.C."/>
        </authorList>
    </citation>
    <scope>NUCLEOTIDE SEQUENCE [LARGE SCALE GENOMIC DNA]</scope>
    <source>
        <strain evidence="5 6">ATCC 23134</strain>
    </source>
</reference>
<dbReference type="InterPro" id="IPR001647">
    <property type="entry name" value="HTH_TetR"/>
</dbReference>
<dbReference type="AlphaFoldDB" id="A2A089"/>
<dbReference type="PRINTS" id="PR00455">
    <property type="entry name" value="HTHTETR"/>
</dbReference>
<sequence length="196" mass="23258">MQKDEEIQEFILQKAKKLFQRYGLKKTTMEEIAKAAGKGKSTLYYYFKSKDEIFEAVVKQETEQLHKELKELTSQANDVQTRLKLYCITHLQKLKEKVNLYQIVFSELSDQMGMMYELRKKFNHFELDFLTQILTEGVENNEIELSREDIEWFAVVMSAAMKGIETHLVLFEQHPNLEDKAGKMIDMFYHGIKRRK</sequence>
<evidence type="ECO:0000259" key="4">
    <source>
        <dbReference type="PROSITE" id="PS50977"/>
    </source>
</evidence>
<dbReference type="InterPro" id="IPR009057">
    <property type="entry name" value="Homeodomain-like_sf"/>
</dbReference>
<evidence type="ECO:0000256" key="3">
    <source>
        <dbReference type="SAM" id="Coils"/>
    </source>
</evidence>
<keyword evidence="6" id="KW-1185">Reference proteome</keyword>
<dbReference type="Gene3D" id="1.10.357.10">
    <property type="entry name" value="Tetracycline Repressor, domain 2"/>
    <property type="match status" value="1"/>
</dbReference>
<dbReference type="InterPro" id="IPR050624">
    <property type="entry name" value="HTH-type_Tx_Regulator"/>
</dbReference>
<feature type="DNA-binding region" description="H-T-H motif" evidence="2">
    <location>
        <begin position="28"/>
        <end position="47"/>
    </location>
</feature>
<dbReference type="GO" id="GO:0003677">
    <property type="term" value="F:DNA binding"/>
    <property type="evidence" value="ECO:0007669"/>
    <property type="project" value="UniProtKB-UniRule"/>
</dbReference>
<dbReference type="PANTHER" id="PTHR43479">
    <property type="entry name" value="ACREF/ENVCD OPERON REPRESSOR-RELATED"/>
    <property type="match status" value="1"/>
</dbReference>
<dbReference type="OrthoDB" id="9789566at2"/>
<feature type="domain" description="HTH tetR-type" evidence="4">
    <location>
        <begin position="5"/>
        <end position="65"/>
    </location>
</feature>
<dbReference type="Pfam" id="PF00440">
    <property type="entry name" value="TetR_N"/>
    <property type="match status" value="1"/>
</dbReference>
<dbReference type="eggNOG" id="COG1309">
    <property type="taxonomic scope" value="Bacteria"/>
</dbReference>
<organism evidence="5 6">
    <name type="scientific">Microscilla marina ATCC 23134</name>
    <dbReference type="NCBI Taxonomy" id="313606"/>
    <lineage>
        <taxon>Bacteria</taxon>
        <taxon>Pseudomonadati</taxon>
        <taxon>Bacteroidota</taxon>
        <taxon>Cytophagia</taxon>
        <taxon>Cytophagales</taxon>
        <taxon>Microscillaceae</taxon>
        <taxon>Microscilla</taxon>
    </lineage>
</organism>
<protein>
    <submittedName>
        <fullName evidence="5">Transcriptional regulator, TetR family, putative</fullName>
    </submittedName>
</protein>
<dbReference type="Gene3D" id="1.10.10.60">
    <property type="entry name" value="Homeodomain-like"/>
    <property type="match status" value="1"/>
</dbReference>
<dbReference type="PANTHER" id="PTHR43479:SF11">
    <property type="entry name" value="ACREF_ENVCD OPERON REPRESSOR-RELATED"/>
    <property type="match status" value="1"/>
</dbReference>
<evidence type="ECO:0000256" key="2">
    <source>
        <dbReference type="PROSITE-ProRule" id="PRU00335"/>
    </source>
</evidence>
<dbReference type="SUPFAM" id="SSF48498">
    <property type="entry name" value="Tetracyclin repressor-like, C-terminal domain"/>
    <property type="match status" value="1"/>
</dbReference>
<keyword evidence="3" id="KW-0175">Coiled coil</keyword>
<evidence type="ECO:0000313" key="5">
    <source>
        <dbReference type="EMBL" id="EAY23954.1"/>
    </source>
</evidence>
<gene>
    <name evidence="5" type="ORF">M23134_06620</name>
</gene>
<dbReference type="PROSITE" id="PS50977">
    <property type="entry name" value="HTH_TETR_2"/>
    <property type="match status" value="1"/>
</dbReference>
<accession>A2A089</accession>
<dbReference type="EMBL" id="AAWS01000094">
    <property type="protein sequence ID" value="EAY23954.1"/>
    <property type="molecule type" value="Genomic_DNA"/>
</dbReference>
<name>A2A089_MICM2</name>